<dbReference type="AlphaFoldDB" id="A0AA36DZX2"/>
<gene>
    <name evidence="2" type="ORF">LSALG_LOCUS17877</name>
</gene>
<evidence type="ECO:0000313" key="2">
    <source>
        <dbReference type="EMBL" id="CAI9277974.1"/>
    </source>
</evidence>
<feature type="region of interest" description="Disordered" evidence="1">
    <location>
        <begin position="26"/>
        <end position="88"/>
    </location>
</feature>
<feature type="compositionally biased region" description="Acidic residues" evidence="1">
    <location>
        <begin position="44"/>
        <end position="57"/>
    </location>
</feature>
<dbReference type="EMBL" id="OX465079">
    <property type="protein sequence ID" value="CAI9277974.1"/>
    <property type="molecule type" value="Genomic_DNA"/>
</dbReference>
<feature type="compositionally biased region" description="Basic and acidic residues" evidence="1">
    <location>
        <begin position="60"/>
        <end position="70"/>
    </location>
</feature>
<name>A0AA36DZX2_LACSI</name>
<organism evidence="2 3">
    <name type="scientific">Lactuca saligna</name>
    <name type="common">Willowleaf lettuce</name>
    <dbReference type="NCBI Taxonomy" id="75948"/>
    <lineage>
        <taxon>Eukaryota</taxon>
        <taxon>Viridiplantae</taxon>
        <taxon>Streptophyta</taxon>
        <taxon>Embryophyta</taxon>
        <taxon>Tracheophyta</taxon>
        <taxon>Spermatophyta</taxon>
        <taxon>Magnoliopsida</taxon>
        <taxon>eudicotyledons</taxon>
        <taxon>Gunneridae</taxon>
        <taxon>Pentapetalae</taxon>
        <taxon>asterids</taxon>
        <taxon>campanulids</taxon>
        <taxon>Asterales</taxon>
        <taxon>Asteraceae</taxon>
        <taxon>Cichorioideae</taxon>
        <taxon>Cichorieae</taxon>
        <taxon>Lactucinae</taxon>
        <taxon>Lactuca</taxon>
    </lineage>
</organism>
<evidence type="ECO:0000256" key="1">
    <source>
        <dbReference type="SAM" id="MobiDB-lite"/>
    </source>
</evidence>
<reference evidence="2" key="1">
    <citation type="submission" date="2023-04" db="EMBL/GenBank/DDBJ databases">
        <authorList>
            <person name="Vijverberg K."/>
            <person name="Xiong W."/>
            <person name="Schranz E."/>
        </authorList>
    </citation>
    <scope>NUCLEOTIDE SEQUENCE</scope>
</reference>
<protein>
    <submittedName>
        <fullName evidence="2">Uncharacterized protein</fullName>
    </submittedName>
</protein>
<feature type="compositionally biased region" description="Basic and acidic residues" evidence="1">
    <location>
        <begin position="26"/>
        <end position="43"/>
    </location>
</feature>
<accession>A0AA36DZX2</accession>
<proteinExistence type="predicted"/>
<keyword evidence="3" id="KW-1185">Reference proteome</keyword>
<sequence length="88" mass="9996">MEWKEMELKMSMGMKKKIDWKEMDNEMEWKEVDKDKGQGNKEENGEEEDGEGDEDGQGDGVERFAAKDAQENEEGGEGIEAIPVNDPV</sequence>
<dbReference type="Proteomes" id="UP001177003">
    <property type="component" value="Chromosome 3"/>
</dbReference>
<evidence type="ECO:0000313" key="3">
    <source>
        <dbReference type="Proteomes" id="UP001177003"/>
    </source>
</evidence>